<dbReference type="GO" id="GO:0016712">
    <property type="term" value="F:oxidoreductase activity, acting on paired donors, with incorporation or reduction of molecular oxygen, reduced flavin or flavoprotein as one donor, and incorporation of one atom of oxygen"/>
    <property type="evidence" value="ECO:0007669"/>
    <property type="project" value="TreeGrafter"/>
</dbReference>
<keyword evidence="5" id="KW-0503">Monooxygenase</keyword>
<dbReference type="GO" id="GO:0050660">
    <property type="term" value="F:flavin adenine dinucleotide binding"/>
    <property type="evidence" value="ECO:0007669"/>
    <property type="project" value="InterPro"/>
</dbReference>
<feature type="domain" description="Acyl-CoA dehydrogenase C-terminal" evidence="4">
    <location>
        <begin position="265"/>
        <end position="398"/>
    </location>
</feature>
<accession>A0A7Y2RDK0</accession>
<dbReference type="GO" id="GO:0033539">
    <property type="term" value="P:fatty acid beta-oxidation using acyl-CoA dehydrogenase"/>
    <property type="evidence" value="ECO:0007669"/>
    <property type="project" value="TreeGrafter"/>
</dbReference>
<dbReference type="Pfam" id="PF08028">
    <property type="entry name" value="Acyl-CoA_dh_2"/>
    <property type="match status" value="1"/>
</dbReference>
<dbReference type="Pfam" id="PF02771">
    <property type="entry name" value="Acyl-CoA_dh_N"/>
    <property type="match status" value="1"/>
</dbReference>
<dbReference type="GO" id="GO:0003995">
    <property type="term" value="F:acyl-CoA dehydrogenase activity"/>
    <property type="evidence" value="ECO:0007669"/>
    <property type="project" value="TreeGrafter"/>
</dbReference>
<dbReference type="InterPro" id="IPR046373">
    <property type="entry name" value="Acyl-CoA_Oxase/DH_mid-dom_sf"/>
</dbReference>
<dbReference type="Gene3D" id="2.40.110.10">
    <property type="entry name" value="Butyryl-CoA Dehydrogenase, subunit A, domain 2"/>
    <property type="match status" value="1"/>
</dbReference>
<protein>
    <submittedName>
        <fullName evidence="5">Monooxygenase</fullName>
    </submittedName>
</protein>
<dbReference type="GO" id="GO:0005737">
    <property type="term" value="C:cytoplasm"/>
    <property type="evidence" value="ECO:0007669"/>
    <property type="project" value="TreeGrafter"/>
</dbReference>
<dbReference type="AlphaFoldDB" id="A0A7Y2RDK0"/>
<dbReference type="InterPro" id="IPR037069">
    <property type="entry name" value="AcylCoA_DH/ox_N_sf"/>
</dbReference>
<dbReference type="InterPro" id="IPR013786">
    <property type="entry name" value="AcylCoA_DH/ox_N"/>
</dbReference>
<dbReference type="InterPro" id="IPR050741">
    <property type="entry name" value="Acyl-CoA_dehydrogenase"/>
</dbReference>
<dbReference type="SUPFAM" id="SSF56645">
    <property type="entry name" value="Acyl-CoA dehydrogenase NM domain-like"/>
    <property type="match status" value="1"/>
</dbReference>
<comment type="caution">
    <text evidence="5">The sequence shown here is derived from an EMBL/GenBank/DDBJ whole genome shotgun (WGS) entry which is preliminary data.</text>
</comment>
<proteinExistence type="inferred from homology"/>
<gene>
    <name evidence="5" type="ORF">HLH17_01785</name>
</gene>
<dbReference type="InterPro" id="IPR036250">
    <property type="entry name" value="AcylCo_DH-like_C"/>
</dbReference>
<dbReference type="SUPFAM" id="SSF47203">
    <property type="entry name" value="Acyl-CoA dehydrogenase C-terminal domain-like"/>
    <property type="match status" value="1"/>
</dbReference>
<dbReference type="InterPro" id="IPR013107">
    <property type="entry name" value="Acyl-CoA_DH_C"/>
</dbReference>
<dbReference type="PANTHER" id="PTHR48083">
    <property type="entry name" value="MEDIUM-CHAIN SPECIFIC ACYL-COA DEHYDROGENASE, MITOCHONDRIAL-RELATED"/>
    <property type="match status" value="1"/>
</dbReference>
<keyword evidence="1" id="KW-0560">Oxidoreductase</keyword>
<evidence type="ECO:0000313" key="5">
    <source>
        <dbReference type="EMBL" id="NNH76436.1"/>
    </source>
</evidence>
<evidence type="ECO:0000256" key="1">
    <source>
        <dbReference type="ARBA" id="ARBA00023002"/>
    </source>
</evidence>
<comment type="similarity">
    <text evidence="2">Belongs to the HpaH/HsaA monooxygenase family.</text>
</comment>
<dbReference type="Proteomes" id="UP000569202">
    <property type="component" value="Unassembled WGS sequence"/>
</dbReference>
<sequence>MTALTDLQQSTQLKHRPSHDSLIFQVWGQDPSARYNELASQFRPIFDKIKSTINEREKKHILPFEQLQWLKDSGFTRLRLPKSHNGFDATIPELFALLIELAQADANLPQALRVHFGFTEDVLLSPNHKFKEVWLQRIGNGETVGSAWSEGGKESIGQFSTRLSKAADGKILLNGKKYYTTGSLYAEWIDVGISDLDGNSASILIPRNSEGVNVIDDWNGFGQVLTASGTAVFENVEINPKNVLPDESRFKYSAGFYQLIQLSIIAGLTRAATYDLSNLVEKRTRNYTHANSIHVRHDPQILQVVGKIRGAAYTASAIIEKNAQALQRAYESAFGSNEAVEADQNAIAELEIAQSQTIITDLALNASTIIFDALGASATDKNLSLDRYWRNVRTLASHNPRIYKDRIVGDFSVNGTLPPYQWRIGQA</sequence>
<dbReference type="PIRSF" id="PIRSF016578">
    <property type="entry name" value="HsaA"/>
    <property type="match status" value="1"/>
</dbReference>
<evidence type="ECO:0000256" key="2">
    <source>
        <dbReference type="ARBA" id="ARBA00049661"/>
    </source>
</evidence>
<name>A0A7Y2RDK0_9GAMM</name>
<evidence type="ECO:0000313" key="6">
    <source>
        <dbReference type="Proteomes" id="UP000569202"/>
    </source>
</evidence>
<dbReference type="PANTHER" id="PTHR48083:SF19">
    <property type="entry name" value="FLAVIN-DEPENDENT MONOOXYGENASE, OXYGENASE SUBUNIT HSAA"/>
    <property type="match status" value="1"/>
</dbReference>
<reference evidence="5 6" key="1">
    <citation type="submission" date="2020-04" db="EMBL/GenBank/DDBJ databases">
        <title>Acinetobacter Taxon 24.</title>
        <authorList>
            <person name="Nemec A."/>
            <person name="Radolfova-Krizova L."/>
            <person name="Higgins P.G."/>
            <person name="Spanelova P."/>
        </authorList>
    </citation>
    <scope>NUCLEOTIDE SEQUENCE [LARGE SCALE GENOMIC DNA]</scope>
    <source>
        <strain evidence="5 6">ANC 5380</strain>
    </source>
</reference>
<dbReference type="Gene3D" id="1.10.540.10">
    <property type="entry name" value="Acyl-CoA dehydrogenase/oxidase, N-terminal domain"/>
    <property type="match status" value="1"/>
</dbReference>
<dbReference type="InterPro" id="IPR009100">
    <property type="entry name" value="AcylCoA_DH/oxidase_NM_dom_sf"/>
</dbReference>
<evidence type="ECO:0000259" key="3">
    <source>
        <dbReference type="Pfam" id="PF02771"/>
    </source>
</evidence>
<dbReference type="Gene3D" id="1.20.140.10">
    <property type="entry name" value="Butyryl-CoA Dehydrogenase, subunit A, domain 3"/>
    <property type="match status" value="1"/>
</dbReference>
<feature type="domain" description="Acyl-CoA dehydrogenase/oxidase N-terminal" evidence="3">
    <location>
        <begin position="47"/>
        <end position="142"/>
    </location>
</feature>
<dbReference type="EMBL" id="JABERL010000005">
    <property type="protein sequence ID" value="NNH76436.1"/>
    <property type="molecule type" value="Genomic_DNA"/>
</dbReference>
<dbReference type="RefSeq" id="WP_171539645.1">
    <property type="nucleotide sequence ID" value="NZ_JABERL010000005.1"/>
</dbReference>
<evidence type="ECO:0000259" key="4">
    <source>
        <dbReference type="Pfam" id="PF08028"/>
    </source>
</evidence>
<organism evidence="5 6">
    <name type="scientific">Acinetobacter terrae</name>
    <dbReference type="NCBI Taxonomy" id="2731247"/>
    <lineage>
        <taxon>Bacteria</taxon>
        <taxon>Pseudomonadati</taxon>
        <taxon>Pseudomonadota</taxon>
        <taxon>Gammaproteobacteria</taxon>
        <taxon>Moraxellales</taxon>
        <taxon>Moraxellaceae</taxon>
        <taxon>Acinetobacter</taxon>
        <taxon>Acinetobacter Taxon 24</taxon>
    </lineage>
</organism>